<dbReference type="InterPro" id="IPR043128">
    <property type="entry name" value="Rev_trsase/Diguanyl_cyclase"/>
</dbReference>
<dbReference type="CDD" id="cd01949">
    <property type="entry name" value="GGDEF"/>
    <property type="match status" value="1"/>
</dbReference>
<dbReference type="AlphaFoldDB" id="A0A919BPN1"/>
<comment type="caution">
    <text evidence="5">The sequence shown here is derived from an EMBL/GenBank/DDBJ whole genome shotgun (WGS) entry which is preliminary data.</text>
</comment>
<dbReference type="GO" id="GO:0071111">
    <property type="term" value="F:cyclic-guanylate-specific phosphodiesterase activity"/>
    <property type="evidence" value="ECO:0007669"/>
    <property type="project" value="InterPro"/>
</dbReference>
<dbReference type="Pfam" id="PF00990">
    <property type="entry name" value="GGDEF"/>
    <property type="match status" value="1"/>
</dbReference>
<dbReference type="PROSITE" id="PS50887">
    <property type="entry name" value="GGDEF"/>
    <property type="match status" value="1"/>
</dbReference>
<dbReference type="Proteomes" id="UP000623842">
    <property type="component" value="Unassembled WGS sequence"/>
</dbReference>
<dbReference type="SUPFAM" id="SSF141868">
    <property type="entry name" value="EAL domain-like"/>
    <property type="match status" value="1"/>
</dbReference>
<feature type="modified residue" description="4-aspartylphosphate" evidence="1">
    <location>
        <position position="87"/>
    </location>
</feature>
<keyword evidence="1" id="KW-0597">Phosphoprotein</keyword>
<keyword evidence="6" id="KW-1185">Reference proteome</keyword>
<reference evidence="5" key="2">
    <citation type="submission" date="2020-09" db="EMBL/GenBank/DDBJ databases">
        <authorList>
            <person name="Sun Q."/>
            <person name="Kim S."/>
        </authorList>
    </citation>
    <scope>NUCLEOTIDE SEQUENCE</scope>
    <source>
        <strain evidence="5">KCTC 42731</strain>
    </source>
</reference>
<dbReference type="GO" id="GO:0000160">
    <property type="term" value="P:phosphorelay signal transduction system"/>
    <property type="evidence" value="ECO:0007669"/>
    <property type="project" value="InterPro"/>
</dbReference>
<feature type="domain" description="EAL" evidence="3">
    <location>
        <begin position="487"/>
        <end position="740"/>
    </location>
</feature>
<accession>A0A919BPN1</accession>
<dbReference type="InterPro" id="IPR029787">
    <property type="entry name" value="Nucleotide_cyclase"/>
</dbReference>
<dbReference type="CDD" id="cd00156">
    <property type="entry name" value="REC"/>
    <property type="match status" value="1"/>
</dbReference>
<dbReference type="SUPFAM" id="SSF52172">
    <property type="entry name" value="CheY-like"/>
    <property type="match status" value="1"/>
</dbReference>
<sequence length="740" mass="82834">MQASEDTNDDFLFIDDSDEDEIVEDAGSDTWKVLIVDDDPEIHSVTQLALSDLIVLGKRLEYIHAYSGRDACQLIEQHKDIVLVLLDVVMETDDAGLNVVKHIREALSRKDIRIVLRTGQPGYAPEESVIKDYDINDYKTKTELTRRKLVTTVYAAIRSYQQIDTVTQNRQGLEKIIEAAADLLELHSVNEYAEGVLAQLLALCDCSSGAFCARGQGIVEGADDLGLYVLGQTGLSTELKNKKIDALNNGSAQQLITSCFQQKQHIFNENQVAMYMASGGYRAVIYLELNAPITDIDKQLVEVFLTNISMGYENVHLFQKLRDAAYKDWLTELPNRLEFVNLLDDFAHSQDPNLVAGLIDINHFSDINDGLGQDLGNQLLMAVTTRMKAKAGPCRFARIGADVFGIIGPKEFVSPEKLNAMFVQPFSAGEQHLPISATFGLCTKEDAGPRGVKVLNQINIALNLAKKSNKEHFVYYKQEMEDKTLWRLGMIRQLRTDFADNRLELWYQPQLSLATGKVIGAEALLRWRTADGNFISPAEFIPLAEYSGLIIDIGDWVINQACLQIKSLEEQSFDQVSISVNVSIPQFKRANFVDSIIDATHKHDIHPHKLELEITENILMDEPQVVVDALVRLKKEGISIALDDFGTGYSSLSYLQQLPLDRLKVDRAFVNTIATPGQSIIADTIINLGKQMNLKVIAEGIENKDQEEHLKAQMCDEVQGFFYAKPMPADEFLAFLKQNN</sequence>
<dbReference type="Gene3D" id="3.40.50.2300">
    <property type="match status" value="1"/>
</dbReference>
<organism evidence="5 6">
    <name type="scientific">Thalassotalea marina</name>
    <dbReference type="NCBI Taxonomy" id="1673741"/>
    <lineage>
        <taxon>Bacteria</taxon>
        <taxon>Pseudomonadati</taxon>
        <taxon>Pseudomonadota</taxon>
        <taxon>Gammaproteobacteria</taxon>
        <taxon>Alteromonadales</taxon>
        <taxon>Colwelliaceae</taxon>
        <taxon>Thalassotalea</taxon>
    </lineage>
</organism>
<dbReference type="PROSITE" id="PS50110">
    <property type="entry name" value="RESPONSE_REGULATORY"/>
    <property type="match status" value="1"/>
</dbReference>
<evidence type="ECO:0000259" key="3">
    <source>
        <dbReference type="PROSITE" id="PS50883"/>
    </source>
</evidence>
<dbReference type="SMART" id="SM00052">
    <property type="entry name" value="EAL"/>
    <property type="match status" value="1"/>
</dbReference>
<dbReference type="Pfam" id="PF00563">
    <property type="entry name" value="EAL"/>
    <property type="match status" value="1"/>
</dbReference>
<dbReference type="InterPro" id="IPR001633">
    <property type="entry name" value="EAL_dom"/>
</dbReference>
<protein>
    <submittedName>
        <fullName evidence="5">Diguanylate cyclase</fullName>
    </submittedName>
</protein>
<dbReference type="EMBL" id="BNCK01000010">
    <property type="protein sequence ID" value="GHG04184.1"/>
    <property type="molecule type" value="Genomic_DNA"/>
</dbReference>
<dbReference type="SMART" id="SM00267">
    <property type="entry name" value="GGDEF"/>
    <property type="match status" value="1"/>
</dbReference>
<dbReference type="Gene3D" id="3.20.20.450">
    <property type="entry name" value="EAL domain"/>
    <property type="match status" value="1"/>
</dbReference>
<dbReference type="PANTHER" id="PTHR33121">
    <property type="entry name" value="CYCLIC DI-GMP PHOSPHODIESTERASE PDEF"/>
    <property type="match status" value="1"/>
</dbReference>
<dbReference type="CDD" id="cd01948">
    <property type="entry name" value="EAL"/>
    <property type="match status" value="1"/>
</dbReference>
<dbReference type="Gene3D" id="3.30.70.270">
    <property type="match status" value="1"/>
</dbReference>
<feature type="domain" description="Response regulatory" evidence="2">
    <location>
        <begin position="32"/>
        <end position="156"/>
    </location>
</feature>
<dbReference type="InterPro" id="IPR050706">
    <property type="entry name" value="Cyclic-di-GMP_PDE-like"/>
</dbReference>
<evidence type="ECO:0000259" key="2">
    <source>
        <dbReference type="PROSITE" id="PS50110"/>
    </source>
</evidence>
<dbReference type="InterPro" id="IPR011006">
    <property type="entry name" value="CheY-like_superfamily"/>
</dbReference>
<dbReference type="InterPro" id="IPR001789">
    <property type="entry name" value="Sig_transdc_resp-reg_receiver"/>
</dbReference>
<dbReference type="InterPro" id="IPR000160">
    <property type="entry name" value="GGDEF_dom"/>
</dbReference>
<proteinExistence type="predicted"/>
<dbReference type="PANTHER" id="PTHR33121:SF70">
    <property type="entry name" value="SIGNALING PROTEIN YKOW"/>
    <property type="match status" value="1"/>
</dbReference>
<evidence type="ECO:0000256" key="1">
    <source>
        <dbReference type="PROSITE-ProRule" id="PRU00169"/>
    </source>
</evidence>
<dbReference type="PROSITE" id="PS50883">
    <property type="entry name" value="EAL"/>
    <property type="match status" value="1"/>
</dbReference>
<gene>
    <name evidence="5" type="ORF">GCM10017161_37050</name>
</gene>
<dbReference type="RefSeq" id="WP_189773774.1">
    <property type="nucleotide sequence ID" value="NZ_BNCK01000010.1"/>
</dbReference>
<dbReference type="Pfam" id="PF11849">
    <property type="entry name" value="DUF3369"/>
    <property type="match status" value="1"/>
</dbReference>
<dbReference type="InterPro" id="IPR035919">
    <property type="entry name" value="EAL_sf"/>
</dbReference>
<name>A0A919BPN1_9GAMM</name>
<evidence type="ECO:0000313" key="5">
    <source>
        <dbReference type="EMBL" id="GHG04184.1"/>
    </source>
</evidence>
<reference evidence="5" key="1">
    <citation type="journal article" date="2014" name="Int. J. Syst. Evol. Microbiol.">
        <title>Complete genome sequence of Corynebacterium casei LMG S-19264T (=DSM 44701T), isolated from a smear-ripened cheese.</title>
        <authorList>
            <consortium name="US DOE Joint Genome Institute (JGI-PGF)"/>
            <person name="Walter F."/>
            <person name="Albersmeier A."/>
            <person name="Kalinowski J."/>
            <person name="Ruckert C."/>
        </authorList>
    </citation>
    <scope>NUCLEOTIDE SEQUENCE</scope>
    <source>
        <strain evidence="5">KCTC 42731</strain>
    </source>
</reference>
<dbReference type="SUPFAM" id="SSF55073">
    <property type="entry name" value="Nucleotide cyclase"/>
    <property type="match status" value="1"/>
</dbReference>
<feature type="domain" description="GGDEF" evidence="4">
    <location>
        <begin position="352"/>
        <end position="478"/>
    </location>
</feature>
<evidence type="ECO:0000259" key="4">
    <source>
        <dbReference type="PROSITE" id="PS50887"/>
    </source>
</evidence>
<evidence type="ECO:0000313" key="6">
    <source>
        <dbReference type="Proteomes" id="UP000623842"/>
    </source>
</evidence>
<dbReference type="InterPro" id="IPR021800">
    <property type="entry name" value="DUF3369"/>
</dbReference>
<dbReference type="SMART" id="SM00448">
    <property type="entry name" value="REC"/>
    <property type="match status" value="1"/>
</dbReference>